<dbReference type="AlphaFoldDB" id="A0A7R8W5B5"/>
<gene>
    <name evidence="1" type="ORF">CTOB1V02_LOCUS3079</name>
</gene>
<proteinExistence type="predicted"/>
<accession>A0A7R8W5B5</accession>
<dbReference type="EMBL" id="OB660506">
    <property type="protein sequence ID" value="CAD7225132.1"/>
    <property type="molecule type" value="Genomic_DNA"/>
</dbReference>
<organism evidence="1">
    <name type="scientific">Cyprideis torosa</name>
    <dbReference type="NCBI Taxonomy" id="163714"/>
    <lineage>
        <taxon>Eukaryota</taxon>
        <taxon>Metazoa</taxon>
        <taxon>Ecdysozoa</taxon>
        <taxon>Arthropoda</taxon>
        <taxon>Crustacea</taxon>
        <taxon>Oligostraca</taxon>
        <taxon>Ostracoda</taxon>
        <taxon>Podocopa</taxon>
        <taxon>Podocopida</taxon>
        <taxon>Cytherocopina</taxon>
        <taxon>Cytheroidea</taxon>
        <taxon>Cytherideidae</taxon>
        <taxon>Cyprideis</taxon>
    </lineage>
</organism>
<sequence length="185" mass="20287">MLRGCDFLGSFLPLRLSFQWNAAEFDANPAFPVSRFSWGFAEKPYKEVFASFTPSHSSPPHRKGTSASPRPGGRDQLIVHWLFIFVDLLTKSLRWTVTLSETPSFLPPSPFRSVQVSLVSIRGVSSPIRSQNAVTWAPSACSLCCSSFRSLPVPDADALRQASPSPVQFVSASFPAARVASRVRA</sequence>
<protein>
    <submittedName>
        <fullName evidence="1">Uncharacterized protein</fullName>
    </submittedName>
</protein>
<evidence type="ECO:0000313" key="1">
    <source>
        <dbReference type="EMBL" id="CAD7225132.1"/>
    </source>
</evidence>
<name>A0A7R8W5B5_9CRUS</name>
<reference evidence="1" key="1">
    <citation type="submission" date="2020-11" db="EMBL/GenBank/DDBJ databases">
        <authorList>
            <person name="Tran Van P."/>
        </authorList>
    </citation>
    <scope>NUCLEOTIDE SEQUENCE</scope>
</reference>